<evidence type="ECO:0000313" key="14">
    <source>
        <dbReference type="EMBL" id="KAK7481952.1"/>
    </source>
</evidence>
<feature type="transmembrane region" description="Helical" evidence="12">
    <location>
        <begin position="231"/>
        <end position="250"/>
    </location>
</feature>
<protein>
    <recommendedName>
        <fullName evidence="13">BTB domain-containing protein</fullName>
    </recommendedName>
</protein>
<keyword evidence="15" id="KW-1185">Reference proteome</keyword>
<feature type="region of interest" description="Disordered" evidence="11">
    <location>
        <begin position="1"/>
        <end position="29"/>
    </location>
</feature>
<evidence type="ECO:0000256" key="7">
    <source>
        <dbReference type="ARBA" id="ARBA00022989"/>
    </source>
</evidence>
<dbReference type="PRINTS" id="PR00169">
    <property type="entry name" value="KCHANNEL"/>
</dbReference>
<evidence type="ECO:0000256" key="5">
    <source>
        <dbReference type="ARBA" id="ARBA00022826"/>
    </source>
</evidence>
<feature type="transmembrane region" description="Helical" evidence="12">
    <location>
        <begin position="270"/>
        <end position="290"/>
    </location>
</feature>
<name>A0ABD0K564_9CAEN</name>
<evidence type="ECO:0000256" key="1">
    <source>
        <dbReference type="ARBA" id="ARBA00004141"/>
    </source>
</evidence>
<evidence type="ECO:0000256" key="11">
    <source>
        <dbReference type="SAM" id="MobiDB-lite"/>
    </source>
</evidence>
<dbReference type="PRINTS" id="PR01491">
    <property type="entry name" value="KVCHANNEL"/>
</dbReference>
<keyword evidence="3" id="KW-0633">Potassium transport</keyword>
<dbReference type="EMBL" id="JACVVK020000253">
    <property type="protein sequence ID" value="KAK7481952.1"/>
    <property type="molecule type" value="Genomic_DNA"/>
</dbReference>
<accession>A0ABD0K564</accession>
<evidence type="ECO:0000256" key="4">
    <source>
        <dbReference type="ARBA" id="ARBA00022692"/>
    </source>
</evidence>
<evidence type="ECO:0000256" key="9">
    <source>
        <dbReference type="ARBA" id="ARBA00023136"/>
    </source>
</evidence>
<dbReference type="InterPro" id="IPR003131">
    <property type="entry name" value="T1-type_BTB"/>
</dbReference>
<feature type="domain" description="BTB" evidence="13">
    <location>
        <begin position="100"/>
        <end position="199"/>
    </location>
</feature>
<dbReference type="GO" id="GO:0005267">
    <property type="term" value="F:potassium channel activity"/>
    <property type="evidence" value="ECO:0007669"/>
    <property type="project" value="UniProtKB-KW"/>
</dbReference>
<keyword evidence="9 12" id="KW-0472">Membrane</keyword>
<dbReference type="SMART" id="SM00225">
    <property type="entry name" value="BTB"/>
    <property type="match status" value="1"/>
</dbReference>
<dbReference type="InterPro" id="IPR003974">
    <property type="entry name" value="K_chnl_volt-dep_Kv3"/>
</dbReference>
<reference evidence="14 15" key="1">
    <citation type="journal article" date="2023" name="Sci. Data">
        <title>Genome assembly of the Korean intertidal mud-creeper Batillaria attramentaria.</title>
        <authorList>
            <person name="Patra A.K."/>
            <person name="Ho P.T."/>
            <person name="Jun S."/>
            <person name="Lee S.J."/>
            <person name="Kim Y."/>
            <person name="Won Y.J."/>
        </authorList>
    </citation>
    <scope>NUCLEOTIDE SEQUENCE [LARGE SCALE GENOMIC DNA]</scope>
    <source>
        <strain evidence="14">Wonlab-2016</strain>
    </source>
</reference>
<dbReference type="CDD" id="cd18317">
    <property type="entry name" value="BTB_POZ_Kv"/>
    <property type="match status" value="1"/>
</dbReference>
<evidence type="ECO:0000256" key="6">
    <source>
        <dbReference type="ARBA" id="ARBA00022958"/>
    </source>
</evidence>
<keyword evidence="5" id="KW-0631">Potassium channel</keyword>
<dbReference type="SUPFAM" id="SSF54695">
    <property type="entry name" value="POZ domain"/>
    <property type="match status" value="1"/>
</dbReference>
<feature type="region of interest" description="Disordered" evidence="11">
    <location>
        <begin position="427"/>
        <end position="465"/>
    </location>
</feature>
<gene>
    <name evidence="14" type="ORF">BaRGS_00026755</name>
</gene>
<organism evidence="14 15">
    <name type="scientific">Batillaria attramentaria</name>
    <dbReference type="NCBI Taxonomy" id="370345"/>
    <lineage>
        <taxon>Eukaryota</taxon>
        <taxon>Metazoa</taxon>
        <taxon>Spiralia</taxon>
        <taxon>Lophotrochozoa</taxon>
        <taxon>Mollusca</taxon>
        <taxon>Gastropoda</taxon>
        <taxon>Caenogastropoda</taxon>
        <taxon>Sorbeoconcha</taxon>
        <taxon>Cerithioidea</taxon>
        <taxon>Batillariidae</taxon>
        <taxon>Batillaria</taxon>
    </lineage>
</organism>
<feature type="transmembrane region" description="Helical" evidence="12">
    <location>
        <begin position="381"/>
        <end position="401"/>
    </location>
</feature>
<dbReference type="Pfam" id="PF00520">
    <property type="entry name" value="Ion_trans"/>
    <property type="match status" value="1"/>
</dbReference>
<dbReference type="PANTHER" id="PTHR11537:SF113">
    <property type="entry name" value="POTASSIUM VOLTAGE-GATED CHANNEL PROTEIN SHAKER"/>
    <property type="match status" value="1"/>
</dbReference>
<dbReference type="InterPro" id="IPR005821">
    <property type="entry name" value="Ion_trans_dom"/>
</dbReference>
<keyword evidence="4 12" id="KW-0812">Transmembrane</keyword>
<dbReference type="InterPro" id="IPR028325">
    <property type="entry name" value="VG_K_chnl"/>
</dbReference>
<evidence type="ECO:0000256" key="3">
    <source>
        <dbReference type="ARBA" id="ARBA00022538"/>
    </source>
</evidence>
<dbReference type="GO" id="GO:0016020">
    <property type="term" value="C:membrane"/>
    <property type="evidence" value="ECO:0007669"/>
    <property type="project" value="UniProtKB-SubCell"/>
</dbReference>
<feature type="transmembrane region" description="Helical" evidence="12">
    <location>
        <begin position="311"/>
        <end position="337"/>
    </location>
</feature>
<dbReference type="AlphaFoldDB" id="A0ABD0K564"/>
<dbReference type="Pfam" id="PF02214">
    <property type="entry name" value="BTB_2"/>
    <property type="match status" value="1"/>
</dbReference>
<evidence type="ECO:0000256" key="8">
    <source>
        <dbReference type="ARBA" id="ARBA00023065"/>
    </source>
</evidence>
<feature type="transmembrane region" description="Helical" evidence="12">
    <location>
        <begin position="349"/>
        <end position="369"/>
    </location>
</feature>
<dbReference type="Gene3D" id="3.30.710.10">
    <property type="entry name" value="Potassium Channel Kv1.1, Chain A"/>
    <property type="match status" value="1"/>
</dbReference>
<keyword evidence="7 12" id="KW-1133">Transmembrane helix</keyword>
<comment type="subcellular location">
    <subcellularLocation>
        <location evidence="1">Membrane</location>
        <topology evidence="1">Multi-pass membrane protein</topology>
    </subcellularLocation>
</comment>
<keyword evidence="8" id="KW-0406">Ion transport</keyword>
<evidence type="ECO:0000313" key="15">
    <source>
        <dbReference type="Proteomes" id="UP001519460"/>
    </source>
</evidence>
<evidence type="ECO:0000259" key="13">
    <source>
        <dbReference type="SMART" id="SM00225"/>
    </source>
</evidence>
<dbReference type="Proteomes" id="UP001519460">
    <property type="component" value="Unassembled WGS sequence"/>
</dbReference>
<keyword evidence="2" id="KW-0813">Transport</keyword>
<dbReference type="PRINTS" id="PR01498">
    <property type="entry name" value="SHAWCHANNEL"/>
</dbReference>
<comment type="caution">
    <text evidence="14">The sequence shown here is derived from an EMBL/GenBank/DDBJ whole genome shotgun (WGS) entry which is preliminary data.</text>
</comment>
<dbReference type="SUPFAM" id="SSF81324">
    <property type="entry name" value="Voltage-gated potassium channels"/>
    <property type="match status" value="1"/>
</dbReference>
<dbReference type="InterPro" id="IPR003968">
    <property type="entry name" value="K_chnl_volt-dep_Kv"/>
</dbReference>
<dbReference type="InterPro" id="IPR000210">
    <property type="entry name" value="BTB/POZ_dom"/>
</dbReference>
<keyword evidence="10" id="KW-0407">Ion channel</keyword>
<evidence type="ECO:0000256" key="12">
    <source>
        <dbReference type="SAM" id="Phobius"/>
    </source>
</evidence>
<keyword evidence="6" id="KW-0630">Potassium</keyword>
<proteinExistence type="predicted"/>
<dbReference type="Gene3D" id="1.10.287.70">
    <property type="match status" value="1"/>
</dbReference>
<evidence type="ECO:0000256" key="2">
    <source>
        <dbReference type="ARBA" id="ARBA00022448"/>
    </source>
</evidence>
<dbReference type="PANTHER" id="PTHR11537">
    <property type="entry name" value="VOLTAGE-GATED POTASSIUM CHANNEL"/>
    <property type="match status" value="1"/>
</dbReference>
<dbReference type="InterPro" id="IPR011333">
    <property type="entry name" value="SKP1/BTB/POZ_sf"/>
</dbReference>
<sequence length="465" mass="52627">MPLYETNSENHKTRELPTKSTKLRSESRELQLQLPKVRSDMVIEVEPISSTMGLSPTFLPSSPARLSVLSHSSEVTKQSFNARSSSLSIDDDELDLEGRAVVRLNVGGTLFTTTRDVLQRYPNTLLGSREKIAPYYNRVRREYFFDRNPHLFAAILDLYRTHELHLPRNLCGNSALKELEFWEVPAVWVAGCCWTMLHCAIQDRRLYKDLRFTMESGGSSRADAHFLRYKIWKFFGGSLVDMVVLGVLILEVLLKIICCPDISKYRTPCNVLYTISLLVCVCAHVVYDYYVKIVGRHPALRVMWIAIQRNLMELTLLVIVVFGLAVLFGAMAFFLELWRYEGFCDDSNFAYSLSGAIYWAIITMSTVGYGDITPCTPAARVVGIMCAVTGVIALAMPVAVLTQSFNEYYARQEVNKEKLKSQELYFKLPSVRGSDPSGDDEEEKESTSSPAETGEPNVLYRSSSW</sequence>
<feature type="compositionally biased region" description="Basic and acidic residues" evidence="11">
    <location>
        <begin position="8"/>
        <end position="29"/>
    </location>
</feature>
<evidence type="ECO:0000256" key="10">
    <source>
        <dbReference type="ARBA" id="ARBA00023303"/>
    </source>
</evidence>